<sequence>MQGGVSTLSDLLAFVIPLAPLFPDSTKTGRTWLSSTSWSGSRRPPQDDFLSFSFLEARDDSIYEEIMRRGTEELARRNFLNRPLPSNLVYGIDNFVEAYVSHYVDNERDLDAIIGHLTCAILYPLLKWITADEVELCGVQVRHWADPWQGINMVAVPVSRKPGRPESHPEPLRSFALESEMPTVPISNAKDLHQENDFTYQRQSGGRAMLANLFLHISAVNKEPNIGVLFDGWTIRICQKIRLINGHWAMAISEGRPTTLEQTHPPHAQRSPEFPMWKAHSNPIPLIGLFLCLLLPGSPLRTPQVPDSVLAKAKAISPTDLLQRKPTIEKRDKDGTGSQKHGHLAFIPEDVVLHIQRGPILSSSSDSATSALPRLEALTMLSIGCRATVWSGKFMGEPVKIKFYDLDDGAQEALATEKACYERLSALGLTPPYYGVYRGEECALVLGDGGKALEEWSFSELDDTDKDALYTLVKQVHAAGVRHLTLEPHHVVRGPQGSLRLIDFAQSVLEHYCDGTCDELQRLWAELYGPRRS</sequence>
<gene>
    <name evidence="1" type="ORF">FB45DRAFT_917246</name>
</gene>
<organism evidence="1 2">
    <name type="scientific">Roridomyces roridus</name>
    <dbReference type="NCBI Taxonomy" id="1738132"/>
    <lineage>
        <taxon>Eukaryota</taxon>
        <taxon>Fungi</taxon>
        <taxon>Dikarya</taxon>
        <taxon>Basidiomycota</taxon>
        <taxon>Agaricomycotina</taxon>
        <taxon>Agaricomycetes</taxon>
        <taxon>Agaricomycetidae</taxon>
        <taxon>Agaricales</taxon>
        <taxon>Marasmiineae</taxon>
        <taxon>Mycenaceae</taxon>
        <taxon>Roridomyces</taxon>
    </lineage>
</organism>
<keyword evidence="2" id="KW-1185">Reference proteome</keyword>
<dbReference type="SUPFAM" id="SSF56112">
    <property type="entry name" value="Protein kinase-like (PK-like)"/>
    <property type="match status" value="1"/>
</dbReference>
<reference evidence="1" key="1">
    <citation type="submission" date="2023-03" db="EMBL/GenBank/DDBJ databases">
        <title>Massive genome expansion in bonnet fungi (Mycena s.s.) driven by repeated elements and novel gene families across ecological guilds.</title>
        <authorList>
            <consortium name="Lawrence Berkeley National Laboratory"/>
            <person name="Harder C.B."/>
            <person name="Miyauchi S."/>
            <person name="Viragh M."/>
            <person name="Kuo A."/>
            <person name="Thoen E."/>
            <person name="Andreopoulos B."/>
            <person name="Lu D."/>
            <person name="Skrede I."/>
            <person name="Drula E."/>
            <person name="Henrissat B."/>
            <person name="Morin E."/>
            <person name="Kohler A."/>
            <person name="Barry K."/>
            <person name="LaButti K."/>
            <person name="Morin E."/>
            <person name="Salamov A."/>
            <person name="Lipzen A."/>
            <person name="Mereny Z."/>
            <person name="Hegedus B."/>
            <person name="Baldrian P."/>
            <person name="Stursova M."/>
            <person name="Weitz H."/>
            <person name="Taylor A."/>
            <person name="Grigoriev I.V."/>
            <person name="Nagy L.G."/>
            <person name="Martin F."/>
            <person name="Kauserud H."/>
        </authorList>
    </citation>
    <scope>NUCLEOTIDE SEQUENCE</scope>
    <source>
        <strain evidence="1">9284</strain>
    </source>
</reference>
<dbReference type="Proteomes" id="UP001221142">
    <property type="component" value="Unassembled WGS sequence"/>
</dbReference>
<name>A0AAD7FLE3_9AGAR</name>
<evidence type="ECO:0000313" key="2">
    <source>
        <dbReference type="Proteomes" id="UP001221142"/>
    </source>
</evidence>
<proteinExistence type="predicted"/>
<accession>A0AAD7FLE3</accession>
<dbReference type="InterPro" id="IPR011009">
    <property type="entry name" value="Kinase-like_dom_sf"/>
</dbReference>
<dbReference type="EMBL" id="JARKIF010000009">
    <property type="protein sequence ID" value="KAJ7631029.1"/>
    <property type="molecule type" value="Genomic_DNA"/>
</dbReference>
<evidence type="ECO:0000313" key="1">
    <source>
        <dbReference type="EMBL" id="KAJ7631029.1"/>
    </source>
</evidence>
<dbReference type="AlphaFoldDB" id="A0AAD7FLE3"/>
<comment type="caution">
    <text evidence="1">The sequence shown here is derived from an EMBL/GenBank/DDBJ whole genome shotgun (WGS) entry which is preliminary data.</text>
</comment>
<protein>
    <submittedName>
        <fullName evidence="1">Uncharacterized protein</fullName>
    </submittedName>
</protein>